<reference evidence="1" key="1">
    <citation type="submission" date="2013-11" db="EMBL/GenBank/DDBJ databases">
        <authorList>
            <person name="Sternberg P."/>
            <person name="Dillman A."/>
            <person name="Macchietto M."/>
        </authorList>
    </citation>
    <scope>NUCLEOTIDE SEQUENCE</scope>
    <source>
        <strain evidence="1">ALL</strain>
    </source>
</reference>
<comment type="caution">
    <text evidence="1">The sequence shown here is derived from an EMBL/GenBank/DDBJ whole genome shotgun (WGS) entry which is preliminary data.</text>
</comment>
<name>A0A4U5P848_STECR</name>
<dbReference type="EMBL" id="AZBU02000002">
    <property type="protein sequence ID" value="TKR92422.1"/>
    <property type="molecule type" value="Genomic_DNA"/>
</dbReference>
<accession>A0A4U5P848</accession>
<reference evidence="1" key="2">
    <citation type="journal article" date="2015" name="Genome Biol.">
        <title>Comparative genomics of Steinernema reveals deeply conserved gene regulatory networks.</title>
        <authorList>
            <person name="Dillman A.R."/>
            <person name="Macchietto M."/>
            <person name="Porter C.F."/>
            <person name="Rogers A."/>
            <person name="Williams B."/>
            <person name="Antoshechkin I."/>
            <person name="Lee M.M."/>
            <person name="Goodwin Z."/>
            <person name="Lu X."/>
            <person name="Lewis E.E."/>
            <person name="Goodrich-Blair H."/>
            <person name="Stock S.P."/>
            <person name="Adams B.J."/>
            <person name="Sternberg P.W."/>
            <person name="Mortazavi A."/>
        </authorList>
    </citation>
    <scope>NUCLEOTIDE SEQUENCE [LARGE SCALE GENOMIC DNA]</scope>
    <source>
        <strain evidence="1">ALL</strain>
    </source>
</reference>
<sequence>MPWKKDDFGFRSKLLLVDTFEATRNLLDSSLRRPKQKHISLSVFSDLFRKRLSSPLPLQKPKAAFR</sequence>
<gene>
    <name evidence="1" type="ORF">L596_007075</name>
</gene>
<proteinExistence type="predicted"/>
<reference evidence="1" key="3">
    <citation type="journal article" date="2019" name="G3 (Bethesda)">
        <title>Hybrid Assembly of the Genome of the Entomopathogenic Nematode Steinernema carpocapsae Identifies the X-Chromosome.</title>
        <authorList>
            <person name="Serra L."/>
            <person name="Macchietto M."/>
            <person name="Macias-Munoz A."/>
            <person name="McGill C.J."/>
            <person name="Rodriguez I.M."/>
            <person name="Rodriguez B."/>
            <person name="Murad R."/>
            <person name="Mortazavi A."/>
        </authorList>
    </citation>
    <scope>NUCLEOTIDE SEQUENCE</scope>
    <source>
        <strain evidence="1">ALL</strain>
    </source>
</reference>
<evidence type="ECO:0000313" key="1">
    <source>
        <dbReference type="EMBL" id="TKR92422.1"/>
    </source>
</evidence>
<protein>
    <submittedName>
        <fullName evidence="1">Uncharacterized protein</fullName>
    </submittedName>
</protein>
<organism evidence="1">
    <name type="scientific">Steinernema carpocapsae</name>
    <name type="common">Entomopathogenic nematode</name>
    <dbReference type="NCBI Taxonomy" id="34508"/>
    <lineage>
        <taxon>Eukaryota</taxon>
        <taxon>Metazoa</taxon>
        <taxon>Ecdysozoa</taxon>
        <taxon>Nematoda</taxon>
        <taxon>Chromadorea</taxon>
        <taxon>Rhabditida</taxon>
        <taxon>Tylenchina</taxon>
        <taxon>Panagrolaimomorpha</taxon>
        <taxon>Strongyloidoidea</taxon>
        <taxon>Steinernematidae</taxon>
        <taxon>Steinernema</taxon>
    </lineage>
</organism>
<dbReference type="AlphaFoldDB" id="A0A4U5P848"/>